<name>A0A7C9P9G9_9PROT</name>
<comment type="caution">
    <text evidence="2">The sequence shown here is derived from an EMBL/GenBank/DDBJ whole genome shotgun (WGS) entry which is preliminary data.</text>
</comment>
<dbReference type="AlphaFoldDB" id="A0A7C9P9G9"/>
<dbReference type="EMBL" id="JAAFGW010000265">
    <property type="protein sequence ID" value="NDP49399.1"/>
    <property type="molecule type" value="Genomic_DNA"/>
</dbReference>
<reference evidence="2 3" key="1">
    <citation type="submission" date="2019-09" db="EMBL/GenBank/DDBJ databases">
        <title>H2 Metabolism Revealed by Metagenomic Analysis in Subglacial Sediment of East Antarctica.</title>
        <authorList>
            <person name="Yang Z."/>
            <person name="Zhang Y."/>
            <person name="Lv Y."/>
            <person name="Yan W."/>
            <person name="Xiao X."/>
            <person name="Sun B."/>
            <person name="Ma H."/>
        </authorList>
    </citation>
    <scope>NUCLEOTIDE SEQUENCE [LARGE SCALE GENOMIC DNA]</scope>
    <source>
        <strain evidence="2">Bin2_2</strain>
    </source>
</reference>
<sequence length="255" mass="27449">MNKLVFALALVGLTGASATVLAAEESPHSLSANVGMYSNYVFRGISQTGGDPALQGGLDYSHSSGLYVGTWGSNVGWLEDYQGYTSGNVEIDVYGGFRNEIGGTGLSYDVGVIQYMYPGNKGTVTKADTSEIYASLGWKWFTAKYSHYVSDEVFGFANAKNSNYLDISASVPIAETGLTAGAHWGTFKFENNGAQDYDDWKISLAYDLGKLSKVTSDVTVGVAYTDTNAKSSKWTDNNSEFLGKDTTTVWISKSF</sequence>
<evidence type="ECO:0000256" key="1">
    <source>
        <dbReference type="SAM" id="SignalP"/>
    </source>
</evidence>
<dbReference type="Proteomes" id="UP000483432">
    <property type="component" value="Unassembled WGS sequence"/>
</dbReference>
<gene>
    <name evidence="2" type="ORF">GZ085_13640</name>
</gene>
<protein>
    <submittedName>
        <fullName evidence="2">Uncharacterized protein</fullName>
    </submittedName>
</protein>
<keyword evidence="1" id="KW-0732">Signal</keyword>
<proteinExistence type="predicted"/>
<dbReference type="InterPro" id="IPR010239">
    <property type="entry name" value="CHP02001"/>
</dbReference>
<evidence type="ECO:0000313" key="2">
    <source>
        <dbReference type="EMBL" id="NDP49399.1"/>
    </source>
</evidence>
<feature type="signal peptide" evidence="1">
    <location>
        <begin position="1"/>
        <end position="22"/>
    </location>
</feature>
<organism evidence="2 3">
    <name type="scientific">Sulfuriferula multivorans</name>
    <dbReference type="NCBI Taxonomy" id="1559896"/>
    <lineage>
        <taxon>Bacteria</taxon>
        <taxon>Pseudomonadati</taxon>
        <taxon>Pseudomonadota</taxon>
        <taxon>Betaproteobacteria</taxon>
        <taxon>Nitrosomonadales</taxon>
        <taxon>Sulfuricellaceae</taxon>
        <taxon>Sulfuriferula</taxon>
    </lineage>
</organism>
<accession>A0A7C9P9G9</accession>
<evidence type="ECO:0000313" key="3">
    <source>
        <dbReference type="Proteomes" id="UP000483432"/>
    </source>
</evidence>
<dbReference type="Pfam" id="PF09694">
    <property type="entry name" value="Gcw_chp"/>
    <property type="match status" value="1"/>
</dbReference>
<dbReference type="NCBIfam" id="TIGR02001">
    <property type="entry name" value="gcw_chp"/>
    <property type="match status" value="1"/>
</dbReference>
<feature type="chain" id="PRO_5028976183" evidence="1">
    <location>
        <begin position="23"/>
        <end position="255"/>
    </location>
</feature>